<dbReference type="Proteomes" id="UP001194098">
    <property type="component" value="Unassembled WGS sequence"/>
</dbReference>
<feature type="domain" description="Transposon Tn7 transposition protein TnsD C-terminal" evidence="2">
    <location>
        <begin position="203"/>
        <end position="311"/>
    </location>
</feature>
<gene>
    <name evidence="3" type="ORF">HGI39_00100</name>
</gene>
<dbReference type="Pfam" id="PF15978">
    <property type="entry name" value="TnsD"/>
    <property type="match status" value="2"/>
</dbReference>
<protein>
    <recommendedName>
        <fullName evidence="5">Transposon Tn7 transposition protein TnsD C-termianl domain-containing protein</fullName>
    </recommendedName>
</protein>
<evidence type="ECO:0000259" key="2">
    <source>
        <dbReference type="Pfam" id="PF15978"/>
    </source>
</evidence>
<comment type="caution">
    <text evidence="3">The sequence shown here is derived from an EMBL/GenBank/DDBJ whole genome shotgun (WGS) entry which is preliminary data.</text>
</comment>
<dbReference type="AlphaFoldDB" id="A0AAW3W2F4"/>
<dbReference type="RefSeq" id="WP_171779615.1">
    <property type="nucleotide sequence ID" value="NZ_JABAGV010000001.1"/>
</dbReference>
<name>A0AAW3W2F4_CLOBE</name>
<dbReference type="InterPro" id="IPR009492">
    <property type="entry name" value="TniQ"/>
</dbReference>
<reference evidence="3" key="1">
    <citation type="submission" date="2020-04" db="EMBL/GenBank/DDBJ databases">
        <authorList>
            <person name="Brown S."/>
        </authorList>
    </citation>
    <scope>NUCLEOTIDE SEQUENCE</scope>
    <source>
        <strain evidence="3">DJ015</strain>
    </source>
</reference>
<evidence type="ECO:0000259" key="1">
    <source>
        <dbReference type="Pfam" id="PF06527"/>
    </source>
</evidence>
<organism evidence="3 4">
    <name type="scientific">Clostridium beijerinckii</name>
    <name type="common">Clostridium MP</name>
    <dbReference type="NCBI Taxonomy" id="1520"/>
    <lineage>
        <taxon>Bacteria</taxon>
        <taxon>Bacillati</taxon>
        <taxon>Bacillota</taxon>
        <taxon>Clostridia</taxon>
        <taxon>Eubacteriales</taxon>
        <taxon>Clostridiaceae</taxon>
        <taxon>Clostridium</taxon>
    </lineage>
</organism>
<feature type="domain" description="TniQ" evidence="1">
    <location>
        <begin position="5"/>
        <end position="160"/>
    </location>
</feature>
<dbReference type="Pfam" id="PF06527">
    <property type="entry name" value="TniQ"/>
    <property type="match status" value="1"/>
</dbReference>
<dbReference type="EMBL" id="JABAGV010000001">
    <property type="protein sequence ID" value="MBC2473131.1"/>
    <property type="molecule type" value="Genomic_DNA"/>
</dbReference>
<sequence>MINCFPEMYEDELLYSVVSRYRRMCGLINKNNISKDFYNKEQGIFQMLFPLHLNEMSKRLPCGSKITGEQLLLEHTMYPFYTKFLSKELSEDIKESMLNKENINVFAKFGLSGSRVRVNNYLKYCPLCIKEDMENLGESYWRREHQFLGVFFCSKHRVELQESKVRCKESNNEYICLDEIEISNLNGVDNSYLEYNLKYIYLMKELISNDLKRLDLSEINKFYIYKLQQIGLASKNGSVYNKKLLSTFKEFYPQKYLKLMQSDFEIVDKCSWLKRFLTNNNKNKSIVHHLLMIQFLNSSIEEIFDSAENIKIKKVSREYTPIFNLEERKKAWLKIIKDNPNKSRSGLKKIGKGLHTYIYRYDKEWYNAVTPKYKRKERKTTVDWNKKDMETLEKVKMAVNNIKNSGGKPVRVCNSSIIRECGLSRTINNSKLVKTRKFIEEVTESNEEYWKRKIKWGIESLKEKGENITRYKIQLKCGFGGMCGEEIKNLIEEIINYG</sequence>
<dbReference type="InterPro" id="IPR032750">
    <property type="entry name" value="TnsD_C"/>
</dbReference>
<evidence type="ECO:0000313" key="4">
    <source>
        <dbReference type="Proteomes" id="UP001194098"/>
    </source>
</evidence>
<evidence type="ECO:0008006" key="5">
    <source>
        <dbReference type="Google" id="ProtNLM"/>
    </source>
</evidence>
<proteinExistence type="predicted"/>
<reference evidence="3" key="2">
    <citation type="journal article" date="2022" name="Nat. Biotechnol.">
        <title>Carbon-negative production of acetone and isopropanol by gas fermentation at industrial pilot scale.</title>
        <authorList>
            <person name="Liew F.E."/>
            <person name="Nogle R."/>
            <person name="Abdalla T."/>
            <person name="Rasor B.J."/>
            <person name="Canter C."/>
            <person name="Jensen R.O."/>
            <person name="Wang L."/>
            <person name="Strutz J."/>
            <person name="Chirania P."/>
            <person name="De Tissera S."/>
            <person name="Mueller A.P."/>
            <person name="Ruan Z."/>
            <person name="Gao A."/>
            <person name="Tran L."/>
            <person name="Engle N.L."/>
            <person name="Bromley J.C."/>
            <person name="Daniell J."/>
            <person name="Conrado R."/>
            <person name="Tschaplinski T.J."/>
            <person name="Giannone R.J."/>
            <person name="Hettich R.L."/>
            <person name="Karim A.S."/>
            <person name="Simpson S.D."/>
            <person name="Brown S.D."/>
            <person name="Leang C."/>
            <person name="Jewett M.C."/>
            <person name="Kopke M."/>
        </authorList>
    </citation>
    <scope>NUCLEOTIDE SEQUENCE</scope>
    <source>
        <strain evidence="3">DJ015</strain>
    </source>
</reference>
<feature type="domain" description="Transposon Tn7 transposition protein TnsD C-terminal" evidence="2">
    <location>
        <begin position="314"/>
        <end position="436"/>
    </location>
</feature>
<accession>A0AAW3W2F4</accession>
<evidence type="ECO:0000313" key="3">
    <source>
        <dbReference type="EMBL" id="MBC2473131.1"/>
    </source>
</evidence>